<protein>
    <recommendedName>
        <fullName evidence="3">MICOS complex subunit MIC19-like</fullName>
    </recommendedName>
</protein>
<name>A0ABD0TPL5_LOXSC</name>
<proteinExistence type="predicted"/>
<dbReference type="PANTHER" id="PTHR21588">
    <property type="entry name" value="COILED-COIL-HELIX-COILED-COIL-HELIX DOMAIN CONTAINING 6"/>
    <property type="match status" value="1"/>
</dbReference>
<accession>A0ABD0TPL5</accession>
<evidence type="ECO:0008006" key="3">
    <source>
        <dbReference type="Google" id="ProtNLM"/>
    </source>
</evidence>
<comment type="caution">
    <text evidence="1">The sequence shown here is derived from an EMBL/GenBank/DDBJ whole genome shotgun (WGS) entry which is preliminary data.</text>
</comment>
<dbReference type="InterPro" id="IPR009069">
    <property type="entry name" value="Cys_alpha_HP_mot_SF"/>
</dbReference>
<dbReference type="InterPro" id="IPR052632">
    <property type="entry name" value="MICOS_subunit_Mic19"/>
</dbReference>
<dbReference type="AlphaFoldDB" id="A0ABD0TPL5"/>
<dbReference type="EMBL" id="JBEDNZ010000002">
    <property type="protein sequence ID" value="KAL0851224.1"/>
    <property type="molecule type" value="Genomic_DNA"/>
</dbReference>
<evidence type="ECO:0000313" key="2">
    <source>
        <dbReference type="Proteomes" id="UP001549921"/>
    </source>
</evidence>
<evidence type="ECO:0000313" key="1">
    <source>
        <dbReference type="EMBL" id="KAL0851224.1"/>
    </source>
</evidence>
<organism evidence="1 2">
    <name type="scientific">Loxostege sticticalis</name>
    <name type="common">Beet webworm moth</name>
    <dbReference type="NCBI Taxonomy" id="481309"/>
    <lineage>
        <taxon>Eukaryota</taxon>
        <taxon>Metazoa</taxon>
        <taxon>Ecdysozoa</taxon>
        <taxon>Arthropoda</taxon>
        <taxon>Hexapoda</taxon>
        <taxon>Insecta</taxon>
        <taxon>Pterygota</taxon>
        <taxon>Neoptera</taxon>
        <taxon>Endopterygota</taxon>
        <taxon>Lepidoptera</taxon>
        <taxon>Glossata</taxon>
        <taxon>Ditrysia</taxon>
        <taxon>Pyraloidea</taxon>
        <taxon>Crambidae</taxon>
        <taxon>Pyraustinae</taxon>
        <taxon>Loxostege</taxon>
    </lineage>
</organism>
<dbReference type="SUPFAM" id="SSF47072">
    <property type="entry name" value="Cysteine alpha-hairpin motif"/>
    <property type="match status" value="1"/>
</dbReference>
<reference evidence="1 2" key="1">
    <citation type="submission" date="2024-06" db="EMBL/GenBank/DDBJ databases">
        <title>A chromosome-level genome assembly of beet webworm, Loxostege sticticalis.</title>
        <authorList>
            <person name="Zhang Y."/>
        </authorList>
    </citation>
    <scope>NUCLEOTIDE SEQUENCE [LARGE SCALE GENOMIC DNA]</scope>
    <source>
        <strain evidence="1">AQ028</strain>
        <tissue evidence="1">Male pupae</tissue>
    </source>
</reference>
<gene>
    <name evidence="1" type="ORF">ABMA28_007068</name>
</gene>
<dbReference type="PANTHER" id="PTHR21588:SF18">
    <property type="entry name" value="MICOS COMPLEX SUBUNIT MIC19"/>
    <property type="match status" value="1"/>
</dbReference>
<sequence length="156" mass="17910">MGIISSKDTRRVSFDNTFALAPALNIQNSIKHENIVEMDDLTADPSDDLIFKEVKAIEPSEEGDGDYWAHRIESLKREHQSINKIIAAEYEKTVEKTNKTFEPPKITNDRLQKIKPCLDWRAKILKCYEENPHQPLMCSSLVQAFSQCVSTCRIEK</sequence>
<dbReference type="Proteomes" id="UP001549921">
    <property type="component" value="Unassembled WGS sequence"/>
</dbReference>